<dbReference type="RefSeq" id="WP_116391248.1">
    <property type="nucleotide sequence ID" value="NZ_CAXQPM010000002.1"/>
</dbReference>
<accession>A0A371RGN9</accession>
<comment type="caution">
    <text evidence="1">The sequence shown here is derived from an EMBL/GenBank/DDBJ whole genome shotgun (WGS) entry which is preliminary data.</text>
</comment>
<dbReference type="InterPro" id="IPR036694">
    <property type="entry name" value="Dodecin-like_sf"/>
</dbReference>
<dbReference type="PANTHER" id="PTHR39324">
    <property type="entry name" value="CALCIUM DODECIN"/>
    <property type="match status" value="1"/>
</dbReference>
<sequence length="67" mass="7503">MAIARVTEIIAASKKSFEDATEKGIERACKTLNNVQGAWVQDQKMTIKDGKIDEYRVGLQVTFILDD</sequence>
<keyword evidence="2" id="KW-1185">Reference proteome</keyword>
<dbReference type="InterPro" id="IPR025543">
    <property type="entry name" value="Dodecin-like"/>
</dbReference>
<protein>
    <submittedName>
        <fullName evidence="1">Dodecin domain-containing protein</fullName>
    </submittedName>
</protein>
<organism evidence="1 2">
    <name type="scientific">Parvularcula marina</name>
    <dbReference type="NCBI Taxonomy" id="2292771"/>
    <lineage>
        <taxon>Bacteria</taxon>
        <taxon>Pseudomonadati</taxon>
        <taxon>Pseudomonadota</taxon>
        <taxon>Alphaproteobacteria</taxon>
        <taxon>Parvularculales</taxon>
        <taxon>Parvularculaceae</taxon>
        <taxon>Parvularcula</taxon>
    </lineage>
</organism>
<reference evidence="1 2" key="1">
    <citation type="submission" date="2018-08" db="EMBL/GenBank/DDBJ databases">
        <title>Parvularcula sp. SM1705, isolated from surface water of the South Sea China.</title>
        <authorList>
            <person name="Sun L."/>
        </authorList>
    </citation>
    <scope>NUCLEOTIDE SEQUENCE [LARGE SCALE GENOMIC DNA]</scope>
    <source>
        <strain evidence="1 2">SM1705</strain>
    </source>
</reference>
<dbReference type="EMBL" id="QUQO01000001">
    <property type="protein sequence ID" value="RFB04616.1"/>
    <property type="molecule type" value="Genomic_DNA"/>
</dbReference>
<dbReference type="Pfam" id="PF07311">
    <property type="entry name" value="Dodecin"/>
    <property type="match status" value="1"/>
</dbReference>
<gene>
    <name evidence="1" type="ORF">DX908_04575</name>
</gene>
<dbReference type="AlphaFoldDB" id="A0A371RGN9"/>
<evidence type="ECO:0000313" key="1">
    <source>
        <dbReference type="EMBL" id="RFB04616.1"/>
    </source>
</evidence>
<dbReference type="OrthoDB" id="9805449at2"/>
<dbReference type="SUPFAM" id="SSF89807">
    <property type="entry name" value="Dodecin-like"/>
    <property type="match status" value="1"/>
</dbReference>
<dbReference type="Gene3D" id="3.30.1660.10">
    <property type="entry name" value="Flavin-binding protein dodecin"/>
    <property type="match status" value="1"/>
</dbReference>
<proteinExistence type="predicted"/>
<dbReference type="InParanoid" id="A0A371RGN9"/>
<dbReference type="Proteomes" id="UP000264589">
    <property type="component" value="Unassembled WGS sequence"/>
</dbReference>
<dbReference type="PANTHER" id="PTHR39324:SF1">
    <property type="entry name" value="CALCIUM DODECIN"/>
    <property type="match status" value="1"/>
</dbReference>
<name>A0A371RGN9_9PROT</name>
<dbReference type="InterPro" id="IPR009923">
    <property type="entry name" value="Dodecin"/>
</dbReference>
<evidence type="ECO:0000313" key="2">
    <source>
        <dbReference type="Proteomes" id="UP000264589"/>
    </source>
</evidence>